<protein>
    <submittedName>
        <fullName evidence="2">Uncharacterized protein</fullName>
    </submittedName>
</protein>
<dbReference type="AlphaFoldDB" id="A0A2G8SA96"/>
<feature type="region of interest" description="Disordered" evidence="1">
    <location>
        <begin position="54"/>
        <end position="124"/>
    </location>
</feature>
<feature type="compositionally biased region" description="Basic and acidic residues" evidence="1">
    <location>
        <begin position="111"/>
        <end position="124"/>
    </location>
</feature>
<keyword evidence="3" id="KW-1185">Reference proteome</keyword>
<dbReference type="Proteomes" id="UP000230002">
    <property type="component" value="Unassembled WGS sequence"/>
</dbReference>
<accession>A0A2G8SA96</accession>
<evidence type="ECO:0000256" key="1">
    <source>
        <dbReference type="SAM" id="MobiDB-lite"/>
    </source>
</evidence>
<evidence type="ECO:0000313" key="2">
    <source>
        <dbReference type="EMBL" id="PIL30686.1"/>
    </source>
</evidence>
<name>A0A2G8SA96_9APHY</name>
<feature type="compositionally biased region" description="Basic and acidic residues" evidence="1">
    <location>
        <begin position="82"/>
        <end position="101"/>
    </location>
</feature>
<reference evidence="2 3" key="1">
    <citation type="journal article" date="2015" name="Sci. Rep.">
        <title>Chromosome-level genome map provides insights into diverse defense mechanisms in the medicinal fungus Ganoderma sinense.</title>
        <authorList>
            <person name="Zhu Y."/>
            <person name="Xu J."/>
            <person name="Sun C."/>
            <person name="Zhou S."/>
            <person name="Xu H."/>
            <person name="Nelson D.R."/>
            <person name="Qian J."/>
            <person name="Song J."/>
            <person name="Luo H."/>
            <person name="Xiang L."/>
            <person name="Li Y."/>
            <person name="Xu Z."/>
            <person name="Ji A."/>
            <person name="Wang L."/>
            <person name="Lu S."/>
            <person name="Hayward A."/>
            <person name="Sun W."/>
            <person name="Li X."/>
            <person name="Schwartz D.C."/>
            <person name="Wang Y."/>
            <person name="Chen S."/>
        </authorList>
    </citation>
    <scope>NUCLEOTIDE SEQUENCE [LARGE SCALE GENOMIC DNA]</scope>
    <source>
        <strain evidence="2 3">ZZ0214-1</strain>
    </source>
</reference>
<dbReference type="EMBL" id="AYKW01000014">
    <property type="protein sequence ID" value="PIL30686.1"/>
    <property type="molecule type" value="Genomic_DNA"/>
</dbReference>
<evidence type="ECO:0000313" key="3">
    <source>
        <dbReference type="Proteomes" id="UP000230002"/>
    </source>
</evidence>
<organism evidence="2 3">
    <name type="scientific">Ganoderma sinense ZZ0214-1</name>
    <dbReference type="NCBI Taxonomy" id="1077348"/>
    <lineage>
        <taxon>Eukaryota</taxon>
        <taxon>Fungi</taxon>
        <taxon>Dikarya</taxon>
        <taxon>Basidiomycota</taxon>
        <taxon>Agaricomycotina</taxon>
        <taxon>Agaricomycetes</taxon>
        <taxon>Polyporales</taxon>
        <taxon>Polyporaceae</taxon>
        <taxon>Ganoderma</taxon>
    </lineage>
</organism>
<sequence length="124" mass="13459">MSESKEARDTRGFIDGIASQLIVGPEIDEGCGASDSVLGGVADSITGERTIDAVRERVKARDGGSSHRNGGKKGSKASNAVRHPDRQEAEEKVKNPHREVTDPLILTENVTAKEKRRETRTSEY</sequence>
<gene>
    <name evidence="2" type="ORF">GSI_07390</name>
</gene>
<proteinExistence type="predicted"/>
<comment type="caution">
    <text evidence="2">The sequence shown here is derived from an EMBL/GenBank/DDBJ whole genome shotgun (WGS) entry which is preliminary data.</text>
</comment>
<feature type="compositionally biased region" description="Basic and acidic residues" evidence="1">
    <location>
        <begin position="54"/>
        <end position="65"/>
    </location>
</feature>